<sequence>MGIIYNFMYVILGNFGNHSLAAMQALIEKNLAEVHFVYVDTGWAAASWPKRVAACSAYAKAQGVEVHQLRSQATFMEMVTARKQFPNPKFQWCASFLKGLTILTHLDEQDPSCEALIVSGKRRCDSRRYADLQEFDYQNELYQGRTLWNPLWQATDKEFVQLIRRAGFDPLSHASLECSPCIHLHLKQLNQIEFSSIERLEKLEETIHQSMFQQPIRQLCALNQEKKEQQQQFDLQQFDLGCGAPWGCGE</sequence>
<evidence type="ECO:0000259" key="1">
    <source>
        <dbReference type="Pfam" id="PF01507"/>
    </source>
</evidence>
<name>A0A222P4M6_9GAMM</name>
<dbReference type="InterPro" id="IPR002500">
    <property type="entry name" value="PAPS_reduct_dom"/>
</dbReference>
<evidence type="ECO:0000313" key="3">
    <source>
        <dbReference type="Proteomes" id="UP000201728"/>
    </source>
</evidence>
<dbReference type="InterPro" id="IPR014729">
    <property type="entry name" value="Rossmann-like_a/b/a_fold"/>
</dbReference>
<keyword evidence="3" id="KW-1185">Reference proteome</keyword>
<evidence type="ECO:0000313" key="2">
    <source>
        <dbReference type="EMBL" id="ASQ46791.1"/>
    </source>
</evidence>
<reference evidence="3" key="1">
    <citation type="submission" date="2016-07" db="EMBL/GenBank/DDBJ databases">
        <authorList>
            <person name="Florea S."/>
            <person name="Webb J.S."/>
            <person name="Jaromczyk J."/>
            <person name="Schardl C.L."/>
        </authorList>
    </citation>
    <scope>NUCLEOTIDE SEQUENCE [LARGE SCALE GENOMIC DNA]</scope>
    <source>
        <strain evidence="3">CDC-D5610</strain>
    </source>
</reference>
<organism evidence="2 3">
    <name type="scientific">Legionella clemsonensis</name>
    <dbReference type="NCBI Taxonomy" id="1867846"/>
    <lineage>
        <taxon>Bacteria</taxon>
        <taxon>Pseudomonadati</taxon>
        <taxon>Pseudomonadota</taxon>
        <taxon>Gammaproteobacteria</taxon>
        <taxon>Legionellales</taxon>
        <taxon>Legionellaceae</taxon>
        <taxon>Legionella</taxon>
    </lineage>
</organism>
<dbReference type="Gene3D" id="3.40.50.620">
    <property type="entry name" value="HUPs"/>
    <property type="match status" value="1"/>
</dbReference>
<dbReference type="SUPFAM" id="SSF52402">
    <property type="entry name" value="Adenine nucleotide alpha hydrolases-like"/>
    <property type="match status" value="1"/>
</dbReference>
<feature type="domain" description="Phosphoadenosine phosphosulphate reductase" evidence="1">
    <location>
        <begin position="10"/>
        <end position="167"/>
    </location>
</feature>
<accession>A0A222P4M6</accession>
<dbReference type="GO" id="GO:0003824">
    <property type="term" value="F:catalytic activity"/>
    <property type="evidence" value="ECO:0007669"/>
    <property type="project" value="InterPro"/>
</dbReference>
<protein>
    <submittedName>
        <fullName evidence="2">Phosphoadenosine phosphosulfate reductase family protein</fullName>
    </submittedName>
</protein>
<dbReference type="EMBL" id="CP016397">
    <property type="protein sequence ID" value="ASQ46791.1"/>
    <property type="molecule type" value="Genomic_DNA"/>
</dbReference>
<dbReference type="AlphaFoldDB" id="A0A222P4M6"/>
<dbReference type="OrthoDB" id="5614754at2"/>
<dbReference type="KEGG" id="lcd:clem_11225"/>
<gene>
    <name evidence="2" type="ORF">clem_11225</name>
</gene>
<proteinExistence type="predicted"/>
<dbReference type="Pfam" id="PF01507">
    <property type="entry name" value="PAPS_reduct"/>
    <property type="match status" value="1"/>
</dbReference>
<dbReference type="Proteomes" id="UP000201728">
    <property type="component" value="Chromosome"/>
</dbReference>